<reference evidence="4 5" key="1">
    <citation type="submission" date="2021-01" db="EMBL/GenBank/DDBJ databases">
        <title>Whole genome shotgun sequence of Planotetraspora kaengkrachanensis NBRC 104272.</title>
        <authorList>
            <person name="Komaki H."/>
            <person name="Tamura T."/>
        </authorList>
    </citation>
    <scope>NUCLEOTIDE SEQUENCE [LARGE SCALE GENOMIC DNA]</scope>
    <source>
        <strain evidence="4 5">NBRC 104272</strain>
    </source>
</reference>
<dbReference type="PROSITE" id="PS50801">
    <property type="entry name" value="STAS"/>
    <property type="match status" value="1"/>
</dbReference>
<evidence type="ECO:0000313" key="4">
    <source>
        <dbReference type="EMBL" id="GIG84099.1"/>
    </source>
</evidence>
<dbReference type="SUPFAM" id="SSF52091">
    <property type="entry name" value="SpoIIaa-like"/>
    <property type="match status" value="1"/>
</dbReference>
<gene>
    <name evidence="4" type="ORF">Pka01_72260</name>
</gene>
<dbReference type="InterPro" id="IPR003658">
    <property type="entry name" value="Anti-sigma_ant"/>
</dbReference>
<dbReference type="Proteomes" id="UP000630097">
    <property type="component" value="Unassembled WGS sequence"/>
</dbReference>
<protein>
    <recommendedName>
        <fullName evidence="2">Anti-sigma factor antagonist</fullName>
    </recommendedName>
</protein>
<dbReference type="CDD" id="cd07043">
    <property type="entry name" value="STAS_anti-anti-sigma_factors"/>
    <property type="match status" value="1"/>
</dbReference>
<feature type="domain" description="STAS" evidence="3">
    <location>
        <begin position="39"/>
        <end position="119"/>
    </location>
</feature>
<name>A0A8J3PZR9_9ACTN</name>
<evidence type="ECO:0000256" key="2">
    <source>
        <dbReference type="RuleBase" id="RU003749"/>
    </source>
</evidence>
<dbReference type="Pfam" id="PF01740">
    <property type="entry name" value="STAS"/>
    <property type="match status" value="1"/>
</dbReference>
<dbReference type="EMBL" id="BONV01000047">
    <property type="protein sequence ID" value="GIG84099.1"/>
    <property type="molecule type" value="Genomic_DNA"/>
</dbReference>
<dbReference type="GO" id="GO:0043856">
    <property type="term" value="F:anti-sigma factor antagonist activity"/>
    <property type="evidence" value="ECO:0007669"/>
    <property type="project" value="InterPro"/>
</dbReference>
<evidence type="ECO:0000256" key="1">
    <source>
        <dbReference type="ARBA" id="ARBA00009013"/>
    </source>
</evidence>
<comment type="caution">
    <text evidence="4">The sequence shown here is derived from an EMBL/GenBank/DDBJ whole genome shotgun (WGS) entry which is preliminary data.</text>
</comment>
<comment type="similarity">
    <text evidence="1 2">Belongs to the anti-sigma-factor antagonist family.</text>
</comment>
<dbReference type="PANTHER" id="PTHR33495:SF2">
    <property type="entry name" value="ANTI-SIGMA FACTOR ANTAGONIST TM_1081-RELATED"/>
    <property type="match status" value="1"/>
</dbReference>
<dbReference type="Gene3D" id="3.30.750.24">
    <property type="entry name" value="STAS domain"/>
    <property type="match status" value="1"/>
</dbReference>
<keyword evidence="5" id="KW-1185">Reference proteome</keyword>
<organism evidence="4 5">
    <name type="scientific">Planotetraspora kaengkrachanensis</name>
    <dbReference type="NCBI Taxonomy" id="575193"/>
    <lineage>
        <taxon>Bacteria</taxon>
        <taxon>Bacillati</taxon>
        <taxon>Actinomycetota</taxon>
        <taxon>Actinomycetes</taxon>
        <taxon>Streptosporangiales</taxon>
        <taxon>Streptosporangiaceae</taxon>
        <taxon>Planotetraspora</taxon>
    </lineage>
</organism>
<dbReference type="AlphaFoldDB" id="A0A8J3PZR9"/>
<dbReference type="InterPro" id="IPR036513">
    <property type="entry name" value="STAS_dom_sf"/>
</dbReference>
<dbReference type="InterPro" id="IPR002645">
    <property type="entry name" value="STAS_dom"/>
</dbReference>
<sequence length="148" mass="16032">MTETGQSIMAPTYICRIASPLPSFAGSRGPLIGAPVATIIELDGEIDIFTSSAMREGLLRTMRRSTSLLICDLSRVSFCDVTGLAVLVGIQRRARAMGITMGLAAPRHRVVELLRLTGLDRGFTMYENVSAGQPGQRTGTETWMRRAS</sequence>
<accession>A0A8J3PZR9</accession>
<evidence type="ECO:0000313" key="5">
    <source>
        <dbReference type="Proteomes" id="UP000630097"/>
    </source>
</evidence>
<dbReference type="PANTHER" id="PTHR33495">
    <property type="entry name" value="ANTI-SIGMA FACTOR ANTAGONIST TM_1081-RELATED-RELATED"/>
    <property type="match status" value="1"/>
</dbReference>
<evidence type="ECO:0000259" key="3">
    <source>
        <dbReference type="PROSITE" id="PS50801"/>
    </source>
</evidence>
<proteinExistence type="inferred from homology"/>
<dbReference type="NCBIfam" id="TIGR00377">
    <property type="entry name" value="ant_ant_sig"/>
    <property type="match status" value="1"/>
</dbReference>